<evidence type="ECO:0000313" key="1">
    <source>
        <dbReference type="EMBL" id="BAP69127.1"/>
    </source>
</evidence>
<dbReference type="VEuPathDB" id="FungiDB:HpaG808597"/>
<dbReference type="HOGENOM" id="CLU_1263661_0_0_1"/>
<dbReference type="InParanoid" id="M4BQA8"/>
<reference evidence="3" key="1">
    <citation type="journal article" date="2010" name="Science">
        <title>Signatures of adaptation to obligate biotrophy in the Hyaloperonospora arabidopsidis genome.</title>
        <authorList>
            <person name="Baxter L."/>
            <person name="Tripathy S."/>
            <person name="Ishaque N."/>
            <person name="Boot N."/>
            <person name="Cabral A."/>
            <person name="Kemen E."/>
            <person name="Thines M."/>
            <person name="Ah-Fong A."/>
            <person name="Anderson R."/>
            <person name="Badejoko W."/>
            <person name="Bittner-Eddy P."/>
            <person name="Boore J.L."/>
            <person name="Chibucos M.C."/>
            <person name="Coates M."/>
            <person name="Dehal P."/>
            <person name="Delehaunty K."/>
            <person name="Dong S."/>
            <person name="Downton P."/>
            <person name="Dumas B."/>
            <person name="Fabro G."/>
            <person name="Fronick C."/>
            <person name="Fuerstenberg S.I."/>
            <person name="Fulton L."/>
            <person name="Gaulin E."/>
            <person name="Govers F."/>
            <person name="Hughes L."/>
            <person name="Humphray S."/>
            <person name="Jiang R.H."/>
            <person name="Judelson H."/>
            <person name="Kamoun S."/>
            <person name="Kyung K."/>
            <person name="Meijer H."/>
            <person name="Minx P."/>
            <person name="Morris P."/>
            <person name="Nelson J."/>
            <person name="Phuntumart V."/>
            <person name="Qutob D."/>
            <person name="Rehmany A."/>
            <person name="Rougon-Cardoso A."/>
            <person name="Ryden P."/>
            <person name="Torto-Alalibo T."/>
            <person name="Studholme D."/>
            <person name="Wang Y."/>
            <person name="Win J."/>
            <person name="Wood J."/>
            <person name="Clifton S.W."/>
            <person name="Rogers J."/>
            <person name="Van den Ackerveken G."/>
            <person name="Jones J.D."/>
            <person name="McDowell J.M."/>
            <person name="Beynon J."/>
            <person name="Tyler B.M."/>
        </authorList>
    </citation>
    <scope>NUCLEOTIDE SEQUENCE [LARGE SCALE GENOMIC DNA]</scope>
    <source>
        <strain evidence="3">Emoy2</strain>
    </source>
</reference>
<reference evidence="2" key="3">
    <citation type="submission" date="2015-06" db="UniProtKB">
        <authorList>
            <consortium name="EnsemblProtists"/>
        </authorList>
    </citation>
    <scope>IDENTIFICATION</scope>
    <source>
        <strain evidence="2">Emoy2</strain>
    </source>
</reference>
<dbReference type="AlphaFoldDB" id="M4BQA8"/>
<reference evidence="1" key="2">
    <citation type="journal article" date="2014" name="PLoS Pathog.">
        <title>Expression profiling during arabidopsis/downy mildew interaction reveals a highly-expressed effector that attenuates responses to salicylic acid.</title>
        <authorList>
            <person name="Asai S."/>
            <person name="Rallapalli G."/>
            <person name="Piquerez S.J.M."/>
            <person name="Caillaud M.C."/>
            <person name="Furzer O.J."/>
            <person name="Ishaque N."/>
            <person name="Wirthmueller L."/>
            <person name="Fabro G."/>
            <person name="Shirasu K."/>
            <person name="Jones J.D.G."/>
        </authorList>
    </citation>
    <scope>NUCLEOTIDE SEQUENCE</scope>
    <source>
        <strain evidence="1">Emoy2</strain>
    </source>
</reference>
<dbReference type="EMBL" id="JH598563">
    <property type="status" value="NOT_ANNOTATED_CDS"/>
    <property type="molecule type" value="Genomic_DNA"/>
</dbReference>
<evidence type="ECO:0000313" key="2">
    <source>
        <dbReference type="EnsemblProtists" id="HpaP808597"/>
    </source>
</evidence>
<dbReference type="EMBL" id="AB922551">
    <property type="protein sequence ID" value="BAP69127.1"/>
    <property type="molecule type" value="mRNA"/>
</dbReference>
<sequence length="219" mass="24609">MGLLSSGTRTAQSILPGSGTQQQLQAAVLLWKSQGDARPYFLDISGGPRLLAGGPDPWLGSDVRPDDVSHYAGHCMARQPPPLSRPMMQRLRVAFGDIVEAYIVQLTRIWWILCSVCISTLWIQRNRVVHEQLQLSLQESVREVCANGLRQLRALSARERRKLHSRVQGIRLWQCIKILDASVAPSRASHPVVIHVQPTDHSTPALLIWLRTFQRSCTR</sequence>
<dbReference type="eggNOG" id="ENOG502SVBX">
    <property type="taxonomic scope" value="Eukaryota"/>
</dbReference>
<protein>
    <submittedName>
        <fullName evidence="1">RxLR effector candidate protein</fullName>
    </submittedName>
</protein>
<keyword evidence="3" id="KW-1185">Reference proteome</keyword>
<gene>
    <name evidence="1" type="primary">HaRxLL465b</name>
</gene>
<accession>M4BQA8</accession>
<dbReference type="EnsemblProtists" id="HpaT808597">
    <property type="protein sequence ID" value="HpaP808597"/>
    <property type="gene ID" value="HpaG808597"/>
</dbReference>
<proteinExistence type="evidence at transcript level"/>
<dbReference type="Proteomes" id="UP000011713">
    <property type="component" value="Unassembled WGS sequence"/>
</dbReference>
<evidence type="ECO:0000313" key="3">
    <source>
        <dbReference type="Proteomes" id="UP000011713"/>
    </source>
</evidence>
<name>M4BQA8_HYAAE</name>
<organism evidence="2 3">
    <name type="scientific">Hyaloperonospora arabidopsidis (strain Emoy2)</name>
    <name type="common">Downy mildew agent</name>
    <name type="synonym">Peronospora arabidopsidis</name>
    <dbReference type="NCBI Taxonomy" id="559515"/>
    <lineage>
        <taxon>Eukaryota</taxon>
        <taxon>Sar</taxon>
        <taxon>Stramenopiles</taxon>
        <taxon>Oomycota</taxon>
        <taxon>Peronosporomycetes</taxon>
        <taxon>Peronosporales</taxon>
        <taxon>Peronosporaceae</taxon>
        <taxon>Hyaloperonospora</taxon>
    </lineage>
</organism>
<dbReference type="OMA" id="EVEWNRI"/>